<gene>
    <name evidence="4 8" type="primary">lptD</name>
    <name evidence="8" type="ORF">FKV24_000020</name>
</gene>
<feature type="domain" description="LptD C-terminal" evidence="7">
    <location>
        <begin position="324"/>
        <end position="722"/>
    </location>
</feature>
<evidence type="ECO:0000259" key="6">
    <source>
        <dbReference type="Pfam" id="PF03968"/>
    </source>
</evidence>
<dbReference type="PANTHER" id="PTHR30189">
    <property type="entry name" value="LPS-ASSEMBLY PROTEIN"/>
    <property type="match status" value="1"/>
</dbReference>
<comment type="function">
    <text evidence="4">Together with LptE, is involved in the assembly of lipopolysaccharide (LPS) at the surface of the outer membrane.</text>
</comment>
<accession>A0A508B4N8</accession>
<feature type="compositionally biased region" description="Low complexity" evidence="5">
    <location>
        <begin position="47"/>
        <end position="64"/>
    </location>
</feature>
<dbReference type="InterPro" id="IPR007543">
    <property type="entry name" value="LptD_C"/>
</dbReference>
<evidence type="ECO:0000256" key="1">
    <source>
        <dbReference type="ARBA" id="ARBA00022729"/>
    </source>
</evidence>
<dbReference type="GO" id="GO:0015920">
    <property type="term" value="P:lipopolysaccharide transport"/>
    <property type="evidence" value="ECO:0007669"/>
    <property type="project" value="InterPro"/>
</dbReference>
<dbReference type="Proteomes" id="UP000320431">
    <property type="component" value="Unassembled WGS sequence"/>
</dbReference>
<evidence type="ECO:0000256" key="4">
    <source>
        <dbReference type="HAMAP-Rule" id="MF_01411"/>
    </source>
</evidence>
<dbReference type="EMBL" id="VICD02000001">
    <property type="protein sequence ID" value="KAB8198846.1"/>
    <property type="molecule type" value="Genomic_DNA"/>
</dbReference>
<dbReference type="GO" id="GO:0009279">
    <property type="term" value="C:cell outer membrane"/>
    <property type="evidence" value="ECO:0007669"/>
    <property type="project" value="UniProtKB-SubCell"/>
</dbReference>
<dbReference type="InterPro" id="IPR005653">
    <property type="entry name" value="OstA-like_N"/>
</dbReference>
<keyword evidence="1 4" id="KW-0732">Signal</keyword>
<dbReference type="Pfam" id="PF04453">
    <property type="entry name" value="LptD"/>
    <property type="match status" value="1"/>
</dbReference>
<reference evidence="8 9" key="1">
    <citation type="submission" date="2019-10" db="EMBL/GenBank/DDBJ databases">
        <title>Lysobacter alkalisoli sp. nov., isolated from saline-alkaline soil.</title>
        <authorList>
            <person name="Sun J.-Q."/>
        </authorList>
    </citation>
    <scope>NUCLEOTIDE SEQUENCE [LARGE SCALE GENOMIC DNA]</scope>
    <source>
        <strain evidence="8 9">KCTC 42381</strain>
    </source>
</reference>
<dbReference type="InterPro" id="IPR020889">
    <property type="entry name" value="LipoPS_assembly_LptD"/>
</dbReference>
<comment type="caution">
    <text evidence="4">Lacks conserved residue(s) required for the propagation of feature annotation.</text>
</comment>
<comment type="similarity">
    <text evidence="4">Belongs to the LptD family.</text>
</comment>
<evidence type="ECO:0000313" key="9">
    <source>
        <dbReference type="Proteomes" id="UP000320431"/>
    </source>
</evidence>
<proteinExistence type="inferred from homology"/>
<dbReference type="AlphaFoldDB" id="A0A508B4N8"/>
<dbReference type="Pfam" id="PF03968">
    <property type="entry name" value="LptD_N"/>
    <property type="match status" value="1"/>
</dbReference>
<feature type="signal peptide" evidence="4">
    <location>
        <begin position="1"/>
        <end position="26"/>
    </location>
</feature>
<feature type="domain" description="Organic solvent tolerance-like N-terminal" evidence="6">
    <location>
        <begin position="69"/>
        <end position="196"/>
    </location>
</feature>
<evidence type="ECO:0000259" key="7">
    <source>
        <dbReference type="Pfam" id="PF04453"/>
    </source>
</evidence>
<evidence type="ECO:0000313" key="8">
    <source>
        <dbReference type="EMBL" id="KAB8198846.1"/>
    </source>
</evidence>
<comment type="subunit">
    <text evidence="4">Component of the lipopolysaccharide transport and assembly complex. Interacts with LptE and LptA.</text>
</comment>
<keyword evidence="2 4" id="KW-0472">Membrane</keyword>
<dbReference type="HAMAP" id="MF_01411">
    <property type="entry name" value="LPS_assembly_LptD"/>
    <property type="match status" value="1"/>
</dbReference>
<name>A0A508B4N8_9GAMM</name>
<evidence type="ECO:0000256" key="3">
    <source>
        <dbReference type="ARBA" id="ARBA00023237"/>
    </source>
</evidence>
<sequence length="825" mass="93554" precursor="true">MEGRVRKTLQLLPLSLCIALALPAMAAEEQEDWSLCPVGDAVPPFEDAPATDATAADRPNAPTDIEGGSLSRESDGENIVVQDNVRLSRGDQFLHTDVLSYNEESGQYVAEGGVRYQDSGMRILAERAEGDQNADRHSIQDLQYQLTERRGNGGAERIDLHGAQGSLVGSTYTTCDPDDQQWQLKAQRIDIDTEEGMAVARNAVVKIRDVPILYVPWFMFPIDDRRRTGLLYPSISMSGRNGLDWKQPIYLNLAPNYDATLTPRIMSERGAMLGTEFRWLYPGGRGEFYGEWMPHDKLPGNEPDRYLRDDNGNPIAGATLPEDDRGLFRLKARHNLGDGWFGGRWQASANLGWVSDPHYLDDFSNSLFGRSSYQMTSTVGLYGRGRYWDAGLMADHQQLTDYTVPERNLRYDRLPRAYLNWSQPFGNWFEAGLSAEAVQFRHDVRDEGSRLDFKPYISMPLEGASWFLRPTLAWRYTSYGLDSDLADSIATDRATDFANDNGVPVTPDLIARFRNDSPSRSLPIASLDAGVYFDRSTTIRGERYLHTLEPRIYYLNAPYRDQSDLPRFDTTAMTYSWGQLFRDNRYTGADRQTDANQLTTALTTRLISEDDGRERLSASIGQIQYFDDVRTTLGGERPIEQGKSAWIADVSVSPSDRWNINVGYQWDPKFRGEDLASLRLRYLIGEAGVVNLGYRYRRNPTTREDLLEQVDFSFLYPIDQNWSVVGRYYYSLLDDKLLESIAGVQWESCCLAVRLVARRYVRNRDGDLDDSLRLEFELKGLGSAGQKTERELRRAILGYDRDDLYLVPPSLITDDNVDSSPDPIL</sequence>
<feature type="region of interest" description="Disordered" evidence="5">
    <location>
        <begin position="38"/>
        <end position="76"/>
    </location>
</feature>
<comment type="caution">
    <text evidence="8">The sequence shown here is derived from an EMBL/GenBank/DDBJ whole genome shotgun (WGS) entry which is preliminary data.</text>
</comment>
<dbReference type="GO" id="GO:0043165">
    <property type="term" value="P:Gram-negative-bacterium-type cell outer membrane assembly"/>
    <property type="evidence" value="ECO:0007669"/>
    <property type="project" value="UniProtKB-UniRule"/>
</dbReference>
<evidence type="ECO:0000256" key="2">
    <source>
        <dbReference type="ARBA" id="ARBA00023136"/>
    </source>
</evidence>
<feature type="chain" id="PRO_5035982072" description="LPS-assembly protein LptD" evidence="4">
    <location>
        <begin position="27"/>
        <end position="825"/>
    </location>
</feature>
<dbReference type="InterPro" id="IPR050218">
    <property type="entry name" value="LptD"/>
</dbReference>
<dbReference type="PANTHER" id="PTHR30189:SF1">
    <property type="entry name" value="LPS-ASSEMBLY PROTEIN LPTD"/>
    <property type="match status" value="1"/>
</dbReference>
<dbReference type="GO" id="GO:1990351">
    <property type="term" value="C:transporter complex"/>
    <property type="evidence" value="ECO:0007669"/>
    <property type="project" value="TreeGrafter"/>
</dbReference>
<organism evidence="8 9">
    <name type="scientific">Marilutibacter maris</name>
    <dbReference type="NCBI Taxonomy" id="1605891"/>
    <lineage>
        <taxon>Bacteria</taxon>
        <taxon>Pseudomonadati</taxon>
        <taxon>Pseudomonadota</taxon>
        <taxon>Gammaproteobacteria</taxon>
        <taxon>Lysobacterales</taxon>
        <taxon>Lysobacteraceae</taxon>
        <taxon>Marilutibacter</taxon>
    </lineage>
</organism>
<comment type="subcellular location">
    <subcellularLocation>
        <location evidence="4">Cell outer membrane</location>
    </subcellularLocation>
</comment>
<evidence type="ECO:0000256" key="5">
    <source>
        <dbReference type="SAM" id="MobiDB-lite"/>
    </source>
</evidence>
<keyword evidence="3 4" id="KW-0998">Cell outer membrane</keyword>
<protein>
    <recommendedName>
        <fullName evidence="4">LPS-assembly protein LptD</fullName>
    </recommendedName>
</protein>